<dbReference type="RefSeq" id="WP_093405625.1">
    <property type="nucleotide sequence ID" value="NZ_BOPD01000011.1"/>
</dbReference>
<dbReference type="OrthoDB" id="3368195at2"/>
<feature type="chain" id="PRO_5040935712" evidence="1">
    <location>
        <begin position="30"/>
        <end position="263"/>
    </location>
</feature>
<reference evidence="2" key="1">
    <citation type="submission" date="2021-01" db="EMBL/GenBank/DDBJ databases">
        <title>Whole genome shotgun sequence of Verrucosispora sediminis NBRC 107745.</title>
        <authorList>
            <person name="Komaki H."/>
            <person name="Tamura T."/>
        </authorList>
    </citation>
    <scope>NUCLEOTIDE SEQUENCE</scope>
    <source>
        <strain evidence="2">NBRC 107745</strain>
    </source>
</reference>
<dbReference type="AlphaFoldDB" id="A0A9W5XKP6"/>
<gene>
    <name evidence="2" type="ORF">Vse01_20760</name>
</gene>
<name>A0A9W5XKP6_9ACTN</name>
<evidence type="ECO:0000313" key="2">
    <source>
        <dbReference type="EMBL" id="GIJ32928.1"/>
    </source>
</evidence>
<keyword evidence="3" id="KW-1185">Reference proteome</keyword>
<evidence type="ECO:0000256" key="1">
    <source>
        <dbReference type="SAM" id="SignalP"/>
    </source>
</evidence>
<proteinExistence type="predicted"/>
<dbReference type="Proteomes" id="UP000607311">
    <property type="component" value="Unassembled WGS sequence"/>
</dbReference>
<protein>
    <submittedName>
        <fullName evidence="2">Uncharacterized protein</fullName>
    </submittedName>
</protein>
<dbReference type="EMBL" id="BOPD01000011">
    <property type="protein sequence ID" value="GIJ32928.1"/>
    <property type="molecule type" value="Genomic_DNA"/>
</dbReference>
<accession>A0A9W5XKP6</accession>
<sequence length="263" mass="28267">MGRQPVRTLVAATLAVALAVPGTAAPAHAADGTVPVQKIGTTVIQLLNLFSDGGLSPEEIAQLVTDTILAVDDAESVVLTHMDALAAAPWLGAARAHIVEFNDIEIFEEETLWDWAMAVTRDADMAASVFNAMTDPKSRNDLGYAIHTLYPMALAARAKAGFGTTTLMRHYREALESIVENLKPVCAPPAQGDLDPHPSIYHVVHVCTAPDGRRLEFQDYEYFGDWREGPYSPESLLEAAGAGTSWAVARAVLQTMDNQGGDR</sequence>
<organism evidence="2 3">
    <name type="scientific">Micromonospora sediminimaris</name>
    <dbReference type="NCBI Taxonomy" id="547162"/>
    <lineage>
        <taxon>Bacteria</taxon>
        <taxon>Bacillati</taxon>
        <taxon>Actinomycetota</taxon>
        <taxon>Actinomycetes</taxon>
        <taxon>Micromonosporales</taxon>
        <taxon>Micromonosporaceae</taxon>
        <taxon>Micromonospora</taxon>
    </lineage>
</organism>
<feature type="signal peptide" evidence="1">
    <location>
        <begin position="1"/>
        <end position="29"/>
    </location>
</feature>
<comment type="caution">
    <text evidence="2">The sequence shown here is derived from an EMBL/GenBank/DDBJ whole genome shotgun (WGS) entry which is preliminary data.</text>
</comment>
<keyword evidence="1" id="KW-0732">Signal</keyword>
<evidence type="ECO:0000313" key="3">
    <source>
        <dbReference type="Proteomes" id="UP000607311"/>
    </source>
</evidence>